<proteinExistence type="predicted"/>
<name>A0A2B0LI36_BACCE</name>
<reference evidence="1 2" key="1">
    <citation type="submission" date="2017-09" db="EMBL/GenBank/DDBJ databases">
        <title>Large-scale bioinformatics analysis of Bacillus genomes uncovers conserved roles of natural products in bacterial physiology.</title>
        <authorList>
            <consortium name="Agbiome Team Llc"/>
            <person name="Bleich R.M."/>
            <person name="Grubbs K.J."/>
            <person name="Santa Maria K.C."/>
            <person name="Allen S.E."/>
            <person name="Farag S."/>
            <person name="Shank E.A."/>
            <person name="Bowers A."/>
        </authorList>
    </citation>
    <scope>NUCLEOTIDE SEQUENCE [LARGE SCALE GENOMIC DNA]</scope>
    <source>
        <strain evidence="1 2">AFS025165</strain>
    </source>
</reference>
<feature type="non-terminal residue" evidence="1">
    <location>
        <position position="28"/>
    </location>
</feature>
<accession>A0A2B0LI36</accession>
<organism evidence="1 2">
    <name type="scientific">Bacillus cereus</name>
    <dbReference type="NCBI Taxonomy" id="1396"/>
    <lineage>
        <taxon>Bacteria</taxon>
        <taxon>Bacillati</taxon>
        <taxon>Bacillota</taxon>
        <taxon>Bacilli</taxon>
        <taxon>Bacillales</taxon>
        <taxon>Bacillaceae</taxon>
        <taxon>Bacillus</taxon>
        <taxon>Bacillus cereus group</taxon>
    </lineage>
</organism>
<dbReference type="Proteomes" id="UP000220226">
    <property type="component" value="Unassembled WGS sequence"/>
</dbReference>
<comment type="caution">
    <text evidence="1">The sequence shown here is derived from an EMBL/GenBank/DDBJ whole genome shotgun (WGS) entry which is preliminary data.</text>
</comment>
<sequence>MRYFKGKQFKKDIILVAVGYYCRFSLSY</sequence>
<evidence type="ECO:0000313" key="1">
    <source>
        <dbReference type="EMBL" id="PFC72650.1"/>
    </source>
</evidence>
<dbReference type="AlphaFoldDB" id="A0A2B0LI36"/>
<dbReference type="EMBL" id="NTQT01000023">
    <property type="protein sequence ID" value="PFC72650.1"/>
    <property type="molecule type" value="Genomic_DNA"/>
</dbReference>
<protein>
    <submittedName>
        <fullName evidence="1">IS6 family transposase</fullName>
    </submittedName>
</protein>
<evidence type="ECO:0000313" key="2">
    <source>
        <dbReference type="Proteomes" id="UP000220226"/>
    </source>
</evidence>
<gene>
    <name evidence="1" type="ORF">CN290_17730</name>
</gene>